<feature type="DNA-binding region" description="H-T-H motif" evidence="6">
    <location>
        <begin position="367"/>
        <end position="387"/>
    </location>
</feature>
<keyword evidence="2" id="KW-0433">Leucine-rich repeat</keyword>
<dbReference type="FunFam" id="1.10.10.60:FF:000019">
    <property type="entry name" value="Ligand-dependent corepressor isoform 1"/>
    <property type="match status" value="1"/>
</dbReference>
<dbReference type="GO" id="GO:0003677">
    <property type="term" value="F:DNA binding"/>
    <property type="evidence" value="ECO:0007669"/>
    <property type="project" value="UniProtKB-UniRule"/>
</dbReference>
<evidence type="ECO:0000259" key="9">
    <source>
        <dbReference type="PROSITE" id="PS50097"/>
    </source>
</evidence>
<dbReference type="PANTHER" id="PTHR23110">
    <property type="entry name" value="BTB DOMAIN TRANSCRIPTION FACTOR"/>
    <property type="match status" value="1"/>
</dbReference>
<feature type="compositionally biased region" description="Polar residues" evidence="7">
    <location>
        <begin position="278"/>
        <end position="288"/>
    </location>
</feature>
<dbReference type="InterPro" id="IPR051095">
    <property type="entry name" value="Dros_DevTransReg"/>
</dbReference>
<evidence type="ECO:0000256" key="8">
    <source>
        <dbReference type="SAM" id="Phobius"/>
    </source>
</evidence>
<name>A0ABD2BU18_VESMC</name>
<keyword evidence="8" id="KW-0812">Transmembrane</keyword>
<dbReference type="Pfam" id="PF13855">
    <property type="entry name" value="LRR_8"/>
    <property type="match status" value="1"/>
</dbReference>
<dbReference type="InterPro" id="IPR000210">
    <property type="entry name" value="BTB/POZ_dom"/>
</dbReference>
<dbReference type="PANTHER" id="PTHR23110:SF109">
    <property type="entry name" value="FI07618P-RELATED"/>
    <property type="match status" value="1"/>
</dbReference>
<proteinExistence type="predicted"/>
<dbReference type="InterPro" id="IPR032675">
    <property type="entry name" value="LRR_dom_sf"/>
</dbReference>
<sequence>MANASQQYCLRWNNHRSNLLTVFDELLQNEAFTDVTLAVDGGLSVKCHKMVLAACSSYFQTLFIDLPCKHPIVVLKDVKYCEIKAILEYMYRGEVNVAQEQLGGLLKVAEVLKVKGLVEENGSSHEQRNEELETSMSPPPAISTSTTNSIAHSSGHVSPPHSTGSSYNPYGKSTVPIDRGCMSLPMWALSGLPLPQHATSSHQANSQSHSQHSSIVGTSYDNGFETSSPINPKRKKYCTSNVMMNRDTPILRTVLGQGHADSSQNMTLMPPDSHDNNFRTNANGSSTENARRDSSDLPNSEPVHSPYTDVSMIDEEDKQPSPQPYVDTNAGVVSYITTQKPEWKRYKQYTRHDIMSAIEAVRSGMSALQAARKYGVPSRTLYDKVKKLGITTSRPFKRGSNGAGGACFPYGIGGNANGSIYGINSSTLSESENENSNALYESSSTILETNYVKSRDTSTERESNMETGQSSPTSGHHLIKEEQPQQRNDDQVEDLSVNRKSDIRVIMPPSSIIKEEDDISDNSNRRYTLKKTSKEQDKVVRYTSIISLIAQGTISLSSSHTRTTSHVVADFSGYDEACAVNNSGIDISIYFVLCTATVSLALSTNQEKNTAENTQCPPECICLSQKVICNTGGLEDIPTQHLPEGVEELSLTKNNFPIIKTDAFAGLRVLKKLSLDGNNISSIRPFAFRGLNKLRELSIQDTPLSYIEKFSFAALQNVSVLLLANNKIRYVEGYAFAGTSNIRAILLSNNPLLSLHSHAFTGLTNVIRLILPSGIRNIEPDAFDGLHMVGLLKLTFMDLSSLKSYTFRGLNHVNSLNIQESDLGIIQKDAFTGLTYVDHLNILNNKIDLIERFHLRDENTVNILRFHGNHVLEAPRHAKDIVLEVNSISAIDNHFPCDCQAHNILESDFVNGSAIEFQRKNYCISPIEYNNKPMNLIDFELIANCYDNVVQDNLGSGVVIAMSSSPMILLFVIFLFKNFLLP</sequence>
<dbReference type="CDD" id="cd18315">
    <property type="entry name" value="BTB_POZ_BAB-like"/>
    <property type="match status" value="1"/>
</dbReference>
<feature type="compositionally biased region" description="Basic and acidic residues" evidence="7">
    <location>
        <begin position="478"/>
        <end position="500"/>
    </location>
</feature>
<keyword evidence="12" id="KW-1185">Reference proteome</keyword>
<dbReference type="Proteomes" id="UP001607303">
    <property type="component" value="Unassembled WGS sequence"/>
</dbReference>
<comment type="subcellular location">
    <subcellularLocation>
        <location evidence="1 6">Nucleus</location>
    </subcellularLocation>
</comment>
<dbReference type="PROSITE" id="PS50960">
    <property type="entry name" value="HTH_PSQ"/>
    <property type="match status" value="1"/>
</dbReference>
<dbReference type="InterPro" id="IPR003591">
    <property type="entry name" value="Leu-rich_rpt_typical-subtyp"/>
</dbReference>
<dbReference type="InterPro" id="IPR011333">
    <property type="entry name" value="SKP1/BTB/POZ_sf"/>
</dbReference>
<dbReference type="GO" id="GO:0005634">
    <property type="term" value="C:nucleus"/>
    <property type="evidence" value="ECO:0007669"/>
    <property type="project" value="UniProtKB-SubCell"/>
</dbReference>
<feature type="compositionally biased region" description="Basic and acidic residues" evidence="7">
    <location>
        <begin position="120"/>
        <end position="131"/>
    </location>
</feature>
<dbReference type="InterPro" id="IPR001611">
    <property type="entry name" value="Leu-rich_rpt"/>
</dbReference>
<feature type="transmembrane region" description="Helical" evidence="8">
    <location>
        <begin position="954"/>
        <end position="976"/>
    </location>
</feature>
<dbReference type="Pfam" id="PF05225">
    <property type="entry name" value="HTH_psq"/>
    <property type="match status" value="1"/>
</dbReference>
<dbReference type="EMBL" id="JAYRBN010000066">
    <property type="protein sequence ID" value="KAL2736265.1"/>
    <property type="molecule type" value="Genomic_DNA"/>
</dbReference>
<keyword evidence="5 6" id="KW-0539">Nucleus</keyword>
<dbReference type="Gene3D" id="3.30.710.10">
    <property type="entry name" value="Potassium Channel Kv1.1, Chain A"/>
    <property type="match status" value="1"/>
</dbReference>
<gene>
    <name evidence="11" type="ORF">V1477_012774</name>
</gene>
<feature type="domain" description="HTH psq-type" evidence="10">
    <location>
        <begin position="340"/>
        <end position="391"/>
    </location>
</feature>
<dbReference type="PROSITE" id="PS51450">
    <property type="entry name" value="LRR"/>
    <property type="match status" value="1"/>
</dbReference>
<feature type="compositionally biased region" description="Basic and acidic residues" evidence="7">
    <location>
        <begin position="453"/>
        <end position="464"/>
    </location>
</feature>
<organism evidence="11 12">
    <name type="scientific">Vespula maculifrons</name>
    <name type="common">Eastern yellow jacket</name>
    <name type="synonym">Wasp</name>
    <dbReference type="NCBI Taxonomy" id="7453"/>
    <lineage>
        <taxon>Eukaryota</taxon>
        <taxon>Metazoa</taxon>
        <taxon>Ecdysozoa</taxon>
        <taxon>Arthropoda</taxon>
        <taxon>Hexapoda</taxon>
        <taxon>Insecta</taxon>
        <taxon>Pterygota</taxon>
        <taxon>Neoptera</taxon>
        <taxon>Endopterygota</taxon>
        <taxon>Hymenoptera</taxon>
        <taxon>Apocrita</taxon>
        <taxon>Aculeata</taxon>
        <taxon>Vespoidea</taxon>
        <taxon>Vespidae</taxon>
        <taxon>Vespinae</taxon>
        <taxon>Vespula</taxon>
    </lineage>
</organism>
<evidence type="ECO:0000259" key="10">
    <source>
        <dbReference type="PROSITE" id="PS50960"/>
    </source>
</evidence>
<evidence type="ECO:0000256" key="6">
    <source>
        <dbReference type="PROSITE-ProRule" id="PRU00320"/>
    </source>
</evidence>
<protein>
    <submittedName>
        <fullName evidence="11">Uncharacterized protein</fullName>
    </submittedName>
</protein>
<dbReference type="Gene3D" id="1.10.10.60">
    <property type="entry name" value="Homeodomain-like"/>
    <property type="match status" value="1"/>
</dbReference>
<dbReference type="InterPro" id="IPR009057">
    <property type="entry name" value="Homeodomain-like_sf"/>
</dbReference>
<dbReference type="InterPro" id="IPR026906">
    <property type="entry name" value="LRR_5"/>
</dbReference>
<evidence type="ECO:0000256" key="4">
    <source>
        <dbReference type="ARBA" id="ARBA00023125"/>
    </source>
</evidence>
<keyword evidence="4 6" id="KW-0238">DNA-binding</keyword>
<accession>A0ABD2BU18</accession>
<dbReference type="SMART" id="SM00225">
    <property type="entry name" value="BTB"/>
    <property type="match status" value="1"/>
</dbReference>
<dbReference type="AlphaFoldDB" id="A0ABD2BU18"/>
<feature type="region of interest" description="Disordered" evidence="7">
    <location>
        <begin position="196"/>
        <end position="216"/>
    </location>
</feature>
<evidence type="ECO:0000256" key="3">
    <source>
        <dbReference type="ARBA" id="ARBA00022737"/>
    </source>
</evidence>
<dbReference type="InterPro" id="IPR007889">
    <property type="entry name" value="HTH_Psq"/>
</dbReference>
<dbReference type="SUPFAM" id="SSF46689">
    <property type="entry name" value="Homeodomain-like"/>
    <property type="match status" value="1"/>
</dbReference>
<dbReference type="Gene3D" id="3.80.10.10">
    <property type="entry name" value="Ribonuclease Inhibitor"/>
    <property type="match status" value="2"/>
</dbReference>
<dbReference type="Pfam" id="PF13306">
    <property type="entry name" value="LRR_5"/>
    <property type="match status" value="1"/>
</dbReference>
<feature type="region of interest" description="Disordered" evidence="7">
    <location>
        <begin position="259"/>
        <end position="307"/>
    </location>
</feature>
<keyword evidence="8" id="KW-0472">Membrane</keyword>
<evidence type="ECO:0000256" key="1">
    <source>
        <dbReference type="ARBA" id="ARBA00004123"/>
    </source>
</evidence>
<evidence type="ECO:0000313" key="11">
    <source>
        <dbReference type="EMBL" id="KAL2736265.1"/>
    </source>
</evidence>
<dbReference type="SMART" id="SM00369">
    <property type="entry name" value="LRR_TYP"/>
    <property type="match status" value="4"/>
</dbReference>
<dbReference type="SUPFAM" id="SSF54695">
    <property type="entry name" value="POZ domain"/>
    <property type="match status" value="1"/>
</dbReference>
<keyword evidence="3" id="KW-0677">Repeat</keyword>
<feature type="domain" description="BTB" evidence="9">
    <location>
        <begin position="33"/>
        <end position="99"/>
    </location>
</feature>
<keyword evidence="8" id="KW-1133">Transmembrane helix</keyword>
<feature type="region of interest" description="Disordered" evidence="7">
    <location>
        <begin position="120"/>
        <end position="171"/>
    </location>
</feature>
<feature type="compositionally biased region" description="Polar residues" evidence="7">
    <location>
        <begin position="465"/>
        <end position="474"/>
    </location>
</feature>
<feature type="compositionally biased region" description="Polar residues" evidence="7">
    <location>
        <begin position="142"/>
        <end position="168"/>
    </location>
</feature>
<reference evidence="11 12" key="1">
    <citation type="journal article" date="2024" name="Ann. Entomol. Soc. Am.">
        <title>Genomic analyses of the southern and eastern yellowjacket wasps (Hymenoptera: Vespidae) reveal evolutionary signatures of social life.</title>
        <authorList>
            <person name="Catto M.A."/>
            <person name="Caine P.B."/>
            <person name="Orr S.E."/>
            <person name="Hunt B.G."/>
            <person name="Goodisman M.A.D."/>
        </authorList>
    </citation>
    <scope>NUCLEOTIDE SEQUENCE [LARGE SCALE GENOMIC DNA]</scope>
    <source>
        <strain evidence="11">232</strain>
        <tissue evidence="11">Head and thorax</tissue>
    </source>
</reference>
<feature type="region of interest" description="Disordered" evidence="7">
    <location>
        <begin position="450"/>
        <end position="500"/>
    </location>
</feature>
<evidence type="ECO:0000256" key="2">
    <source>
        <dbReference type="ARBA" id="ARBA00022614"/>
    </source>
</evidence>
<dbReference type="Pfam" id="PF00651">
    <property type="entry name" value="BTB"/>
    <property type="match status" value="1"/>
</dbReference>
<comment type="caution">
    <text evidence="11">The sequence shown here is derived from an EMBL/GenBank/DDBJ whole genome shotgun (WGS) entry which is preliminary data.</text>
</comment>
<evidence type="ECO:0000313" key="12">
    <source>
        <dbReference type="Proteomes" id="UP001607303"/>
    </source>
</evidence>
<evidence type="ECO:0000256" key="7">
    <source>
        <dbReference type="SAM" id="MobiDB-lite"/>
    </source>
</evidence>
<feature type="compositionally biased region" description="Low complexity" evidence="7">
    <location>
        <begin position="196"/>
        <end position="214"/>
    </location>
</feature>
<evidence type="ECO:0000256" key="5">
    <source>
        <dbReference type="ARBA" id="ARBA00023242"/>
    </source>
</evidence>
<dbReference type="PROSITE" id="PS50097">
    <property type="entry name" value="BTB"/>
    <property type="match status" value="1"/>
</dbReference>
<dbReference type="SUPFAM" id="SSF52058">
    <property type="entry name" value="L domain-like"/>
    <property type="match status" value="1"/>
</dbReference>